<reference evidence="1 2" key="1">
    <citation type="submission" date="2018-11" db="EMBL/GenBank/DDBJ databases">
        <title>Genome squencing of methanotrophic bacteria isolated from alkaline groundwater in Korea.</title>
        <authorList>
            <person name="Nguyen L.N."/>
        </authorList>
    </citation>
    <scope>NUCLEOTIDE SEQUENCE [LARGE SCALE GENOMIC DNA]</scope>
    <source>
        <strain evidence="1 2">GW6</strain>
    </source>
</reference>
<protein>
    <submittedName>
        <fullName evidence="1">Uncharacterized protein</fullName>
    </submittedName>
</protein>
<accession>A0A3G8M2Z2</accession>
<sequence>MRRFEDAIEEENRLPRESDWTNFSAEGLAIARAVKAELPGWTVFYFDEAKACVVPLDGKRRLRSTFEYEILLDDESCD</sequence>
<dbReference type="RefSeq" id="WP_124737194.1">
    <property type="nucleotide sequence ID" value="NZ_CP034086.1"/>
</dbReference>
<dbReference type="KEGG" id="mros:EHO51_00135"/>
<dbReference type="Proteomes" id="UP000273982">
    <property type="component" value="Chromosome"/>
</dbReference>
<evidence type="ECO:0000313" key="2">
    <source>
        <dbReference type="Proteomes" id="UP000273982"/>
    </source>
</evidence>
<name>A0A3G8M2Z2_9HYPH</name>
<dbReference type="AlphaFoldDB" id="A0A3G8M2Z2"/>
<evidence type="ECO:0000313" key="1">
    <source>
        <dbReference type="EMBL" id="AZG75288.1"/>
    </source>
</evidence>
<organism evidence="1 2">
    <name type="scientific">Methylocystis rosea</name>
    <dbReference type="NCBI Taxonomy" id="173366"/>
    <lineage>
        <taxon>Bacteria</taxon>
        <taxon>Pseudomonadati</taxon>
        <taxon>Pseudomonadota</taxon>
        <taxon>Alphaproteobacteria</taxon>
        <taxon>Hyphomicrobiales</taxon>
        <taxon>Methylocystaceae</taxon>
        <taxon>Methylocystis</taxon>
    </lineage>
</organism>
<dbReference type="EMBL" id="CP034086">
    <property type="protein sequence ID" value="AZG75288.1"/>
    <property type="molecule type" value="Genomic_DNA"/>
</dbReference>
<proteinExistence type="predicted"/>
<gene>
    <name evidence="1" type="ORF">EHO51_00135</name>
</gene>